<comment type="caution">
    <text evidence="10">The sequence shown here is derived from an EMBL/GenBank/DDBJ whole genome shotgun (WGS) entry which is preliminary data.</text>
</comment>
<sequence>MKSKKITSISILVALSIVAGYFIHFPILPQAPFLLYDPGSVFLLIGSFKLGPKIGVLMSLITAILFAFISGQGGPYGALMNFLATGTLVYVSSQIYFLYHNKKGAILGLILGTLAMTLIMVPANLIVTPLYLGVNRDIVAKMLIPAIIPFNLLKGIISGFITFILYKRLYPIIISKET</sequence>
<feature type="transmembrane region" description="Helical" evidence="9">
    <location>
        <begin position="106"/>
        <end position="131"/>
    </location>
</feature>
<evidence type="ECO:0000256" key="1">
    <source>
        <dbReference type="ARBA" id="ARBA00004651"/>
    </source>
</evidence>
<organism evidence="10 11">
    <name type="scientific">Candidatus Sediminicultor quintus</name>
    <dbReference type="NCBI Taxonomy" id="1797291"/>
    <lineage>
        <taxon>Bacteria</taxon>
        <taxon>Pseudomonadati</taxon>
        <taxon>Atribacterota</taxon>
        <taxon>Candidatus Phoenicimicrobiia</taxon>
        <taxon>Candidatus Pheonicimicrobiales</taxon>
        <taxon>Candidatus Phoenicimicrobiaceae</taxon>
        <taxon>Candidatus Sediminicultor</taxon>
    </lineage>
</organism>
<evidence type="ECO:0000256" key="8">
    <source>
        <dbReference type="PIRNR" id="PIRNR037778"/>
    </source>
</evidence>
<evidence type="ECO:0000256" key="3">
    <source>
        <dbReference type="ARBA" id="ARBA00022448"/>
    </source>
</evidence>
<evidence type="ECO:0000313" key="10">
    <source>
        <dbReference type="EMBL" id="OGD16335.1"/>
    </source>
</evidence>
<evidence type="ECO:0000256" key="9">
    <source>
        <dbReference type="SAM" id="Phobius"/>
    </source>
</evidence>
<evidence type="ECO:0000256" key="2">
    <source>
        <dbReference type="ARBA" id="ARBA00005540"/>
    </source>
</evidence>
<feature type="transmembrane region" description="Helical" evidence="9">
    <location>
        <begin position="143"/>
        <end position="166"/>
    </location>
</feature>
<evidence type="ECO:0000256" key="5">
    <source>
        <dbReference type="ARBA" id="ARBA00022692"/>
    </source>
</evidence>
<evidence type="ECO:0000256" key="4">
    <source>
        <dbReference type="ARBA" id="ARBA00022475"/>
    </source>
</evidence>
<dbReference type="InterPro" id="IPR024529">
    <property type="entry name" value="ECF_trnsprt_substrate-spec"/>
</dbReference>
<keyword evidence="5 9" id="KW-0812">Transmembrane</keyword>
<feature type="transmembrane region" description="Helical" evidence="9">
    <location>
        <begin position="7"/>
        <end position="25"/>
    </location>
</feature>
<name>A0A1F5ACX4_9BACT</name>
<feature type="transmembrane region" description="Helical" evidence="9">
    <location>
        <begin position="55"/>
        <end position="73"/>
    </location>
</feature>
<dbReference type="STRING" id="1797291.A2V47_02035"/>
<keyword evidence="7 8" id="KW-0472">Membrane</keyword>
<dbReference type="Gene3D" id="1.10.1760.20">
    <property type="match status" value="1"/>
</dbReference>
<dbReference type="GO" id="GO:0005886">
    <property type="term" value="C:plasma membrane"/>
    <property type="evidence" value="ECO:0007669"/>
    <property type="project" value="UniProtKB-SubCell"/>
</dbReference>
<dbReference type="PANTHER" id="PTHR38438:SF1">
    <property type="entry name" value="RIBOFLAVIN TRANSPORTER RIBU"/>
    <property type="match status" value="1"/>
</dbReference>
<dbReference type="Pfam" id="PF12822">
    <property type="entry name" value="ECF_trnsprt"/>
    <property type="match status" value="1"/>
</dbReference>
<keyword evidence="4 8" id="KW-1003">Cell membrane</keyword>
<comment type="subcellular location">
    <subcellularLocation>
        <location evidence="1">Cell membrane</location>
        <topology evidence="1">Multi-pass membrane protein</topology>
    </subcellularLocation>
</comment>
<dbReference type="PANTHER" id="PTHR38438">
    <property type="entry name" value="RIBOFLAVIN TRANSPORTER RIBU"/>
    <property type="match status" value="1"/>
</dbReference>
<evidence type="ECO:0000256" key="6">
    <source>
        <dbReference type="ARBA" id="ARBA00022989"/>
    </source>
</evidence>
<keyword evidence="6 9" id="KW-1133">Transmembrane helix</keyword>
<gene>
    <name evidence="10" type="ORF">A2V47_02035</name>
</gene>
<dbReference type="Proteomes" id="UP000177701">
    <property type="component" value="Unassembled WGS sequence"/>
</dbReference>
<comment type="similarity">
    <text evidence="2 8">Belongs to the prokaryotic riboflavin transporter (P-RFT) (TC 2.A.87) family.</text>
</comment>
<accession>A0A1F5ACX4</accession>
<dbReference type="PIRSF" id="PIRSF037778">
    <property type="entry name" value="UCP037778_transp_RibU"/>
    <property type="match status" value="1"/>
</dbReference>
<reference evidence="10 11" key="1">
    <citation type="journal article" date="2016" name="Nat. Commun.">
        <title>Thousands of microbial genomes shed light on interconnected biogeochemical processes in an aquifer system.</title>
        <authorList>
            <person name="Anantharaman K."/>
            <person name="Brown C.T."/>
            <person name="Hug L.A."/>
            <person name="Sharon I."/>
            <person name="Castelle C.J."/>
            <person name="Probst A.J."/>
            <person name="Thomas B.C."/>
            <person name="Singh A."/>
            <person name="Wilkins M.J."/>
            <person name="Karaoz U."/>
            <person name="Brodie E.L."/>
            <person name="Williams K.H."/>
            <person name="Hubbard S.S."/>
            <person name="Banfield J.F."/>
        </authorList>
    </citation>
    <scope>NUCLEOTIDE SEQUENCE [LARGE SCALE GENOMIC DNA]</scope>
</reference>
<protein>
    <recommendedName>
        <fullName evidence="8">Riboflavin transporter</fullName>
    </recommendedName>
</protein>
<comment type="function">
    <text evidence="8">Probably a riboflavin-binding protein that interacts with the energy-coupling factor (ECF) ABC-transporter complex.</text>
</comment>
<feature type="transmembrane region" description="Helical" evidence="9">
    <location>
        <begin position="79"/>
        <end position="99"/>
    </location>
</feature>
<proteinExistence type="inferred from homology"/>
<evidence type="ECO:0000313" key="11">
    <source>
        <dbReference type="Proteomes" id="UP000177701"/>
    </source>
</evidence>
<evidence type="ECO:0000256" key="7">
    <source>
        <dbReference type="ARBA" id="ARBA00023136"/>
    </source>
</evidence>
<dbReference type="AlphaFoldDB" id="A0A1F5ACX4"/>
<dbReference type="EMBL" id="MEYH01000036">
    <property type="protein sequence ID" value="OGD16335.1"/>
    <property type="molecule type" value="Genomic_DNA"/>
</dbReference>
<keyword evidence="3 8" id="KW-0813">Transport</keyword>
<dbReference type="InterPro" id="IPR025720">
    <property type="entry name" value="RibU"/>
</dbReference>
<dbReference type="GO" id="GO:0032217">
    <property type="term" value="F:riboflavin transmembrane transporter activity"/>
    <property type="evidence" value="ECO:0007669"/>
    <property type="project" value="UniProtKB-UniRule"/>
</dbReference>